<proteinExistence type="predicted"/>
<organism evidence="1">
    <name type="scientific">marine metagenome</name>
    <dbReference type="NCBI Taxonomy" id="408172"/>
    <lineage>
        <taxon>unclassified sequences</taxon>
        <taxon>metagenomes</taxon>
        <taxon>ecological metagenomes</taxon>
    </lineage>
</organism>
<accession>A0A383DGT1</accession>
<evidence type="ECO:0000313" key="1">
    <source>
        <dbReference type="EMBL" id="SVE43631.1"/>
    </source>
</evidence>
<reference evidence="1" key="1">
    <citation type="submission" date="2018-05" db="EMBL/GenBank/DDBJ databases">
        <authorList>
            <person name="Lanie J.A."/>
            <person name="Ng W.-L."/>
            <person name="Kazmierczak K.M."/>
            <person name="Andrzejewski T.M."/>
            <person name="Davidsen T.M."/>
            <person name="Wayne K.J."/>
            <person name="Tettelin H."/>
            <person name="Glass J.I."/>
            <person name="Rusch D."/>
            <person name="Podicherti R."/>
            <person name="Tsui H.-C.T."/>
            <person name="Winkler M.E."/>
        </authorList>
    </citation>
    <scope>NUCLEOTIDE SEQUENCE</scope>
</reference>
<name>A0A383DGT1_9ZZZZ</name>
<gene>
    <name evidence="1" type="ORF">METZ01_LOCUS496485</name>
</gene>
<feature type="non-terminal residue" evidence="1">
    <location>
        <position position="27"/>
    </location>
</feature>
<dbReference type="EMBL" id="UINC01217160">
    <property type="protein sequence ID" value="SVE43631.1"/>
    <property type="molecule type" value="Genomic_DNA"/>
</dbReference>
<dbReference type="AlphaFoldDB" id="A0A383DGT1"/>
<protein>
    <submittedName>
        <fullName evidence="1">Uncharacterized protein</fullName>
    </submittedName>
</protein>
<sequence length="27" mass="3161">MAIEFYNVKKRAKVSINESAIQKVTYE</sequence>